<gene>
    <name evidence="14" type="ORF">C2E20_3311</name>
</gene>
<dbReference type="GO" id="GO:0006508">
    <property type="term" value="P:proteolysis"/>
    <property type="evidence" value="ECO:0007669"/>
    <property type="project" value="UniProtKB-KW"/>
</dbReference>
<dbReference type="GO" id="GO:0004190">
    <property type="term" value="F:aspartic-type endopeptidase activity"/>
    <property type="evidence" value="ECO:0007669"/>
    <property type="project" value="UniProtKB-KW"/>
</dbReference>
<evidence type="ECO:0000256" key="5">
    <source>
        <dbReference type="ARBA" id="ARBA00022801"/>
    </source>
</evidence>
<evidence type="ECO:0000256" key="9">
    <source>
        <dbReference type="PIRSR" id="PIRSR601461-2"/>
    </source>
</evidence>
<dbReference type="PROSITE" id="PS50015">
    <property type="entry name" value="SAP_B"/>
    <property type="match status" value="1"/>
</dbReference>
<evidence type="ECO:0000256" key="11">
    <source>
        <dbReference type="SAM" id="SignalP"/>
    </source>
</evidence>
<dbReference type="AlphaFoldDB" id="A0A2P6VHH6"/>
<dbReference type="InterPro" id="IPR008139">
    <property type="entry name" value="SaposinB_dom"/>
</dbReference>
<dbReference type="OrthoDB" id="771136at2759"/>
<evidence type="ECO:0000256" key="7">
    <source>
        <dbReference type="ARBA" id="ARBA00023180"/>
    </source>
</evidence>
<keyword evidence="7" id="KW-0325">Glycoprotein</keyword>
<dbReference type="FunFam" id="2.40.70.10:FF:000009">
    <property type="entry name" value="Aspartic proteinase A1"/>
    <property type="match status" value="1"/>
</dbReference>
<evidence type="ECO:0000256" key="3">
    <source>
        <dbReference type="ARBA" id="ARBA00022729"/>
    </source>
</evidence>
<dbReference type="EMBL" id="LHPF02000007">
    <property type="protein sequence ID" value="PSC73535.1"/>
    <property type="molecule type" value="Genomic_DNA"/>
</dbReference>
<feature type="domain" description="Peptidase A1" evidence="13">
    <location>
        <begin position="87"/>
        <end position="552"/>
    </location>
</feature>
<reference evidence="14 15" key="1">
    <citation type="journal article" date="2018" name="Plant J.">
        <title>Genome sequences of Chlorella sorokiniana UTEX 1602 and Micractinium conductrix SAG 241.80: implications to maltose excretion by a green alga.</title>
        <authorList>
            <person name="Arriola M.B."/>
            <person name="Velmurugan N."/>
            <person name="Zhang Y."/>
            <person name="Plunkett M.H."/>
            <person name="Hondzo H."/>
            <person name="Barney B.M."/>
        </authorList>
    </citation>
    <scope>NUCLEOTIDE SEQUENCE [LARGE SCALE GENOMIC DNA]</scope>
    <source>
        <strain evidence="14 15">SAG 241.80</strain>
    </source>
</reference>
<feature type="disulfide bond" evidence="9">
    <location>
        <begin position="118"/>
        <end position="125"/>
    </location>
</feature>
<dbReference type="InterPro" id="IPR008138">
    <property type="entry name" value="SapB_2"/>
</dbReference>
<feature type="active site" evidence="8">
    <location>
        <position position="294"/>
    </location>
</feature>
<dbReference type="Gene3D" id="1.10.225.10">
    <property type="entry name" value="Saposin-like"/>
    <property type="match status" value="1"/>
</dbReference>
<dbReference type="InterPro" id="IPR001969">
    <property type="entry name" value="Aspartic_peptidase_AS"/>
</dbReference>
<dbReference type="Gene3D" id="2.40.70.10">
    <property type="entry name" value="Acid Proteases"/>
    <property type="match status" value="2"/>
</dbReference>
<keyword evidence="15" id="KW-1185">Reference proteome</keyword>
<evidence type="ECO:0000259" key="12">
    <source>
        <dbReference type="PROSITE" id="PS50015"/>
    </source>
</evidence>
<name>A0A2P6VHH6_9CHLO</name>
<dbReference type="FunFam" id="2.40.70.10:FF:000044">
    <property type="entry name" value="Lysosomal aspartic protease"/>
    <property type="match status" value="1"/>
</dbReference>
<dbReference type="STRING" id="554055.A0A2P6VHH6"/>
<organism evidence="14 15">
    <name type="scientific">Micractinium conductrix</name>
    <dbReference type="NCBI Taxonomy" id="554055"/>
    <lineage>
        <taxon>Eukaryota</taxon>
        <taxon>Viridiplantae</taxon>
        <taxon>Chlorophyta</taxon>
        <taxon>core chlorophytes</taxon>
        <taxon>Trebouxiophyceae</taxon>
        <taxon>Chlorellales</taxon>
        <taxon>Chlorellaceae</taxon>
        <taxon>Chlorella clade</taxon>
        <taxon>Micractinium</taxon>
    </lineage>
</organism>
<feature type="chain" id="PRO_5015172003" evidence="11">
    <location>
        <begin position="21"/>
        <end position="555"/>
    </location>
</feature>
<dbReference type="PROSITE" id="PS51767">
    <property type="entry name" value="PEPTIDASE_A1"/>
    <property type="match status" value="1"/>
</dbReference>
<dbReference type="SMART" id="SM00741">
    <property type="entry name" value="SapB"/>
    <property type="match status" value="1"/>
</dbReference>
<dbReference type="SUPFAM" id="SSF50630">
    <property type="entry name" value="Acid proteases"/>
    <property type="match status" value="1"/>
</dbReference>
<dbReference type="Pfam" id="PF03489">
    <property type="entry name" value="SapB_2"/>
    <property type="match status" value="1"/>
</dbReference>
<comment type="caution">
    <text evidence="14">The sequence shown here is derived from an EMBL/GenBank/DDBJ whole genome shotgun (WGS) entry which is preliminary data.</text>
</comment>
<dbReference type="PROSITE" id="PS00141">
    <property type="entry name" value="ASP_PROTEASE"/>
    <property type="match status" value="2"/>
</dbReference>
<keyword evidence="6 9" id="KW-1015">Disulfide bond</keyword>
<keyword evidence="2 10" id="KW-0645">Protease</keyword>
<dbReference type="InterPro" id="IPR001461">
    <property type="entry name" value="Aspartic_peptidase_A1"/>
</dbReference>
<evidence type="ECO:0000256" key="6">
    <source>
        <dbReference type="ARBA" id="ARBA00023157"/>
    </source>
</evidence>
<dbReference type="Proteomes" id="UP000239649">
    <property type="component" value="Unassembled WGS sequence"/>
</dbReference>
<dbReference type="PRINTS" id="PR00792">
    <property type="entry name" value="PEPSIN"/>
</dbReference>
<dbReference type="PANTHER" id="PTHR47966">
    <property type="entry name" value="BETA-SITE APP-CLEAVING ENZYME, ISOFORM A-RELATED"/>
    <property type="match status" value="1"/>
</dbReference>
<dbReference type="PANTHER" id="PTHR47966:SF51">
    <property type="entry name" value="BETA-SITE APP-CLEAVING ENZYME, ISOFORM A-RELATED"/>
    <property type="match status" value="1"/>
</dbReference>
<keyword evidence="3 11" id="KW-0732">Signal</keyword>
<keyword evidence="4 10" id="KW-0064">Aspartyl protease</keyword>
<proteinExistence type="inferred from homology"/>
<dbReference type="Pfam" id="PF00026">
    <property type="entry name" value="Asp"/>
    <property type="match status" value="2"/>
</dbReference>
<keyword evidence="5 10" id="KW-0378">Hydrolase</keyword>
<dbReference type="GO" id="GO:0006629">
    <property type="term" value="P:lipid metabolic process"/>
    <property type="evidence" value="ECO:0007669"/>
    <property type="project" value="InterPro"/>
</dbReference>
<evidence type="ECO:0000256" key="4">
    <source>
        <dbReference type="ARBA" id="ARBA00022750"/>
    </source>
</evidence>
<protein>
    <submittedName>
        <fullName evidence="14">Aspartic ase A2 isoform X1</fullName>
    </submittedName>
</protein>
<feature type="active site" evidence="8">
    <location>
        <position position="105"/>
    </location>
</feature>
<dbReference type="InterPro" id="IPR033121">
    <property type="entry name" value="PEPTIDASE_A1"/>
</dbReference>
<feature type="domain" description="Saposin B-type" evidence="12">
    <location>
        <begin position="319"/>
        <end position="358"/>
    </location>
</feature>
<evidence type="ECO:0000313" key="14">
    <source>
        <dbReference type="EMBL" id="PSC73535.1"/>
    </source>
</evidence>
<evidence type="ECO:0000256" key="2">
    <source>
        <dbReference type="ARBA" id="ARBA00022670"/>
    </source>
</evidence>
<dbReference type="InterPro" id="IPR011001">
    <property type="entry name" value="Saposin-like"/>
</dbReference>
<evidence type="ECO:0000256" key="1">
    <source>
        <dbReference type="ARBA" id="ARBA00007447"/>
    </source>
</evidence>
<sequence length="555" mass="58953">MCRAIGALLAVALALQVVAASRLHLGSDGERSASSAGAQPLRVSLRRLPLVPETRAHQRNRSALLTTQSVGDGEADVPITNFMDAQYYGEIGLGTPPQSFQVIFDTGSSNLWVPSSKCSYLSIACYLHSKYYAERSRTYKEDGRDFAIQYGSGQLSGFLSQDTLTFGGLKVTGQIFAEAVMEPSLAFIAARFDGILGMGFPEIAVGKVLPPFQNMLEQKLLPEPVFSFWLNRKDEGKEGGELVLGGVDPAHFVGEHTWAPITRRGFWQFKMDGAAIEGPAGGAYCKGGCQAIADTGTSLLVGPPEVIDDINAAIGAEPVLVEQCKELVHQYLPQLIKIINDMPPQAVCQTVGLCSAAGVGEDRRVLSKSAQYRRLLAMYGQGSGDASLAAERQPEGGAAQAEGAVEAEGAAAQEGGAAQKGGVANDGCQMCQFVVQYVKIALANNETIAQILHNLDRACETFSFGSGGESVVDCKALPTMPSVTFTISGKDFTLRPDQYVLKIGAAGEEQCVSGFMGLDVPAPLGPLWILGDMFIGPYHTVFDYGNERVGFATAA</sequence>
<feature type="signal peptide" evidence="11">
    <location>
        <begin position="1"/>
        <end position="20"/>
    </location>
</feature>
<dbReference type="SUPFAM" id="SSF47862">
    <property type="entry name" value="Saposin"/>
    <property type="match status" value="1"/>
</dbReference>
<accession>A0A2P6VHH6</accession>
<evidence type="ECO:0000256" key="8">
    <source>
        <dbReference type="PIRSR" id="PIRSR601461-1"/>
    </source>
</evidence>
<dbReference type="InterPro" id="IPR021109">
    <property type="entry name" value="Peptidase_aspartic_dom_sf"/>
</dbReference>
<evidence type="ECO:0000259" key="13">
    <source>
        <dbReference type="PROSITE" id="PS51767"/>
    </source>
</evidence>
<evidence type="ECO:0000256" key="10">
    <source>
        <dbReference type="RuleBase" id="RU000454"/>
    </source>
</evidence>
<comment type="similarity">
    <text evidence="1 10">Belongs to the peptidase A1 family.</text>
</comment>
<evidence type="ECO:0000313" key="15">
    <source>
        <dbReference type="Proteomes" id="UP000239649"/>
    </source>
</evidence>